<evidence type="ECO:0000256" key="1">
    <source>
        <dbReference type="SAM" id="MobiDB-lite"/>
    </source>
</evidence>
<protein>
    <submittedName>
        <fullName evidence="2">Uncharacterized protein</fullName>
    </submittedName>
</protein>
<accession>A0A2P5YTF7</accession>
<evidence type="ECO:0000313" key="2">
    <source>
        <dbReference type="EMBL" id="PPS18869.1"/>
    </source>
</evidence>
<evidence type="ECO:0000313" key="3">
    <source>
        <dbReference type="Proteomes" id="UP000239757"/>
    </source>
</evidence>
<feature type="compositionally biased region" description="Polar residues" evidence="1">
    <location>
        <begin position="17"/>
        <end position="28"/>
    </location>
</feature>
<dbReference type="Proteomes" id="UP000239757">
    <property type="component" value="Unassembled WGS sequence"/>
</dbReference>
<name>A0A2P5YTF7_GOSBA</name>
<dbReference type="AlphaFoldDB" id="A0A2P5YTF7"/>
<organism evidence="2 3">
    <name type="scientific">Gossypium barbadense</name>
    <name type="common">Sea Island cotton</name>
    <name type="synonym">Hibiscus barbadensis</name>
    <dbReference type="NCBI Taxonomy" id="3634"/>
    <lineage>
        <taxon>Eukaryota</taxon>
        <taxon>Viridiplantae</taxon>
        <taxon>Streptophyta</taxon>
        <taxon>Embryophyta</taxon>
        <taxon>Tracheophyta</taxon>
        <taxon>Spermatophyta</taxon>
        <taxon>Magnoliopsida</taxon>
        <taxon>eudicotyledons</taxon>
        <taxon>Gunneridae</taxon>
        <taxon>Pentapetalae</taxon>
        <taxon>rosids</taxon>
        <taxon>malvids</taxon>
        <taxon>Malvales</taxon>
        <taxon>Malvaceae</taxon>
        <taxon>Malvoideae</taxon>
        <taxon>Gossypium</taxon>
    </lineage>
</organism>
<sequence length="108" mass="11656">MSSVSAISSVSTASGSNTQGYKPSTLKELQNQNMLKAKKFYGNKKKFNNSNNCFAPYTPRSTTSFIIQAKKSGGIASLMSPCPVTPAVLPTPIFSPSREVLSDMTREE</sequence>
<feature type="compositionally biased region" description="Low complexity" evidence="1">
    <location>
        <begin position="1"/>
        <end position="16"/>
    </location>
</feature>
<gene>
    <name evidence="2" type="ORF">GOBAR_AA01704</name>
</gene>
<feature type="region of interest" description="Disordered" evidence="1">
    <location>
        <begin position="1"/>
        <end position="28"/>
    </location>
</feature>
<dbReference type="EMBL" id="KZ662804">
    <property type="protein sequence ID" value="PPS18869.1"/>
    <property type="molecule type" value="Genomic_DNA"/>
</dbReference>
<dbReference type="OrthoDB" id="1935617at2759"/>
<proteinExistence type="predicted"/>
<dbReference type="PANTHER" id="PTHR34484">
    <property type="entry name" value="OS02G0832600 PROTEIN"/>
    <property type="match status" value="1"/>
</dbReference>
<dbReference type="PANTHER" id="PTHR34484:SF2">
    <property type="entry name" value="OS02G0832600 PROTEIN"/>
    <property type="match status" value="1"/>
</dbReference>
<reference evidence="2 3" key="1">
    <citation type="submission" date="2015-01" db="EMBL/GenBank/DDBJ databases">
        <title>Genome of allotetraploid Gossypium barbadense reveals genomic plasticity and fiber elongation in cotton evolution.</title>
        <authorList>
            <person name="Chen X."/>
            <person name="Liu X."/>
            <person name="Zhao B."/>
            <person name="Zheng H."/>
            <person name="Hu Y."/>
            <person name="Lu G."/>
            <person name="Yang C."/>
            <person name="Chen J."/>
            <person name="Shan C."/>
            <person name="Zhang L."/>
            <person name="Zhou Y."/>
            <person name="Wang L."/>
            <person name="Guo W."/>
            <person name="Bai Y."/>
            <person name="Ruan J."/>
            <person name="Shangguan X."/>
            <person name="Mao Y."/>
            <person name="Jiang J."/>
            <person name="Zhu Y."/>
            <person name="Lei J."/>
            <person name="Kang H."/>
            <person name="Chen S."/>
            <person name="He X."/>
            <person name="Wang R."/>
            <person name="Wang Y."/>
            <person name="Chen J."/>
            <person name="Wang L."/>
            <person name="Yu S."/>
            <person name="Wang B."/>
            <person name="Wei J."/>
            <person name="Song S."/>
            <person name="Lu X."/>
            <person name="Gao Z."/>
            <person name="Gu W."/>
            <person name="Deng X."/>
            <person name="Ma D."/>
            <person name="Wang S."/>
            <person name="Liang W."/>
            <person name="Fang L."/>
            <person name="Cai C."/>
            <person name="Zhu X."/>
            <person name="Zhou B."/>
            <person name="Zhang Y."/>
            <person name="Chen Z."/>
            <person name="Xu S."/>
            <person name="Zhu R."/>
            <person name="Wang S."/>
            <person name="Zhang T."/>
            <person name="Zhao G."/>
        </authorList>
    </citation>
    <scope>NUCLEOTIDE SEQUENCE [LARGE SCALE GENOMIC DNA]</scope>
    <source>
        <strain evidence="3">cv. Xinhai21</strain>
        <tissue evidence="2">Leaf</tissue>
    </source>
</reference>